<comment type="caution">
    <text evidence="1">The sequence shown here is derived from an EMBL/GenBank/DDBJ whole genome shotgun (WGS) entry which is preliminary data.</text>
</comment>
<name>A0ABD6F1N2_9BILA</name>
<keyword evidence="2" id="KW-1185">Reference proteome</keyword>
<accession>A0ABD6F1N2</accession>
<gene>
    <name evidence="1" type="ORF">AB6A40_010705</name>
</gene>
<protein>
    <submittedName>
        <fullName evidence="1">Uncharacterized protein</fullName>
    </submittedName>
</protein>
<evidence type="ECO:0000313" key="2">
    <source>
        <dbReference type="Proteomes" id="UP001608902"/>
    </source>
</evidence>
<proteinExistence type="predicted"/>
<organism evidence="1 2">
    <name type="scientific">Gnathostoma spinigerum</name>
    <dbReference type="NCBI Taxonomy" id="75299"/>
    <lineage>
        <taxon>Eukaryota</taxon>
        <taxon>Metazoa</taxon>
        <taxon>Ecdysozoa</taxon>
        <taxon>Nematoda</taxon>
        <taxon>Chromadorea</taxon>
        <taxon>Rhabditida</taxon>
        <taxon>Spirurina</taxon>
        <taxon>Gnathostomatomorpha</taxon>
        <taxon>Gnathostomatoidea</taxon>
        <taxon>Gnathostomatidae</taxon>
        <taxon>Gnathostoma</taxon>
    </lineage>
</organism>
<reference evidence="1 2" key="1">
    <citation type="submission" date="2024-08" db="EMBL/GenBank/DDBJ databases">
        <title>Gnathostoma spinigerum genome.</title>
        <authorList>
            <person name="Gonzalez-Bertolin B."/>
            <person name="Monzon S."/>
            <person name="Zaballos A."/>
            <person name="Jimenez P."/>
            <person name="Dekumyoy P."/>
            <person name="Varona S."/>
            <person name="Cuesta I."/>
            <person name="Sumanam S."/>
            <person name="Adisakwattana P."/>
            <person name="Gasser R.B."/>
            <person name="Hernandez-Gonzalez A."/>
            <person name="Young N.D."/>
            <person name="Perteguer M.J."/>
        </authorList>
    </citation>
    <scope>NUCLEOTIDE SEQUENCE [LARGE SCALE GENOMIC DNA]</scope>
    <source>
        <strain evidence="1">AL3</strain>
        <tissue evidence="1">Liver</tissue>
    </source>
</reference>
<dbReference type="AlphaFoldDB" id="A0ABD6F1N2"/>
<dbReference type="Proteomes" id="UP001608902">
    <property type="component" value="Unassembled WGS sequence"/>
</dbReference>
<sequence>MDPCNRFEEGDCQRVVFQSRSNNIDKSIYGRVTSVHQKLCGSNQLHSASQKSPNVETDGTMEVVEETSGVRRKEIEVRFSAPEQTEECTYLAGLKVSVVIFSTF</sequence>
<evidence type="ECO:0000313" key="1">
    <source>
        <dbReference type="EMBL" id="MFH4983996.1"/>
    </source>
</evidence>
<dbReference type="EMBL" id="JBGFUD010014765">
    <property type="protein sequence ID" value="MFH4983996.1"/>
    <property type="molecule type" value="Genomic_DNA"/>
</dbReference>